<proteinExistence type="predicted"/>
<reference evidence="1 2" key="1">
    <citation type="submission" date="2016-11" db="EMBL/GenBank/DDBJ databases">
        <title>Trade-off between light-utilization and light-protection in marine flavobacteria.</title>
        <authorList>
            <person name="Kumagai Y."/>
        </authorList>
    </citation>
    <scope>NUCLEOTIDE SEQUENCE [LARGE SCALE GENOMIC DNA]</scope>
    <source>
        <strain evidence="1 2">JCM 17109</strain>
    </source>
</reference>
<protein>
    <submittedName>
        <fullName evidence="1">SAM-dependent methyltransferase</fullName>
    </submittedName>
</protein>
<dbReference type="OrthoDB" id="7061662at2"/>
<comment type="caution">
    <text evidence="1">The sequence shown here is derived from an EMBL/GenBank/DDBJ whole genome shotgun (WGS) entry which is preliminary data.</text>
</comment>
<dbReference type="InterPro" id="IPR014777">
    <property type="entry name" value="4pyrrole_Mease_sub1"/>
</dbReference>
<dbReference type="GO" id="GO:0008168">
    <property type="term" value="F:methyltransferase activity"/>
    <property type="evidence" value="ECO:0007669"/>
    <property type="project" value="UniProtKB-KW"/>
</dbReference>
<evidence type="ECO:0000313" key="1">
    <source>
        <dbReference type="EMBL" id="PRP66380.1"/>
    </source>
</evidence>
<dbReference type="RefSeq" id="WP_105982219.1">
    <property type="nucleotide sequence ID" value="NZ_MQUC01000003.1"/>
</dbReference>
<dbReference type="EMBL" id="MQUC01000003">
    <property type="protein sequence ID" value="PRP66380.1"/>
    <property type="molecule type" value="Genomic_DNA"/>
</dbReference>
<dbReference type="InterPro" id="IPR035996">
    <property type="entry name" value="4pyrrol_Methylase_sf"/>
</dbReference>
<dbReference type="PIRSF" id="PIRSF005917">
    <property type="entry name" value="MTase_YraL"/>
    <property type="match status" value="1"/>
</dbReference>
<gene>
    <name evidence="1" type="ORF">BST86_04385</name>
</gene>
<dbReference type="SUPFAM" id="SSF53790">
    <property type="entry name" value="Tetrapyrrole methylase"/>
    <property type="match status" value="1"/>
</dbReference>
<dbReference type="AlphaFoldDB" id="A0A2S9WSD0"/>
<dbReference type="Gene3D" id="3.40.1010.10">
    <property type="entry name" value="Cobalt-precorrin-4 Transmethylase, Domain 1"/>
    <property type="match status" value="1"/>
</dbReference>
<dbReference type="PANTHER" id="PTHR46111">
    <property type="entry name" value="RIBOSOMAL RNA SMALL SUBUNIT METHYLTRANSFERASE I"/>
    <property type="match status" value="1"/>
</dbReference>
<name>A0A2S9WSD0_9FLAO</name>
<dbReference type="Gene3D" id="3.30.950.10">
    <property type="entry name" value="Methyltransferase, Cobalt-precorrin-4 Transmethylase, Domain 2"/>
    <property type="match status" value="1"/>
</dbReference>
<keyword evidence="1" id="KW-0808">Transferase</keyword>
<dbReference type="GO" id="GO:0032259">
    <property type="term" value="P:methylation"/>
    <property type="evidence" value="ECO:0007669"/>
    <property type="project" value="UniProtKB-KW"/>
</dbReference>
<dbReference type="Proteomes" id="UP000239532">
    <property type="component" value="Unassembled WGS sequence"/>
</dbReference>
<evidence type="ECO:0000313" key="2">
    <source>
        <dbReference type="Proteomes" id="UP000239532"/>
    </source>
</evidence>
<dbReference type="PANTHER" id="PTHR46111:SF2">
    <property type="entry name" value="SAM-DEPENDENT METHYLTRANSFERASE"/>
    <property type="match status" value="1"/>
</dbReference>
<dbReference type="InterPro" id="IPR014776">
    <property type="entry name" value="4pyrrole_Mease_sub2"/>
</dbReference>
<keyword evidence="2" id="KW-1185">Reference proteome</keyword>
<keyword evidence="1" id="KW-0489">Methyltransferase</keyword>
<dbReference type="CDD" id="cd11649">
    <property type="entry name" value="RsmI_like"/>
    <property type="match status" value="1"/>
</dbReference>
<dbReference type="InterPro" id="IPR008189">
    <property type="entry name" value="rRNA_ssu_MeTfrase_I"/>
</dbReference>
<organism evidence="1 2">
    <name type="scientific">Nonlabens agnitus</name>
    <dbReference type="NCBI Taxonomy" id="870484"/>
    <lineage>
        <taxon>Bacteria</taxon>
        <taxon>Pseudomonadati</taxon>
        <taxon>Bacteroidota</taxon>
        <taxon>Flavobacteriia</taxon>
        <taxon>Flavobacteriales</taxon>
        <taxon>Flavobacteriaceae</taxon>
        <taxon>Nonlabens</taxon>
    </lineage>
</organism>
<accession>A0A2S9WSD0</accession>
<sequence>MATPHGKLYLIPVTLGDVEPLDVMPASIQRVVELVDHYIVENEKTARRSIKSLLPEKEQSILEFSLINKFTEPSEIPSFLQPCLEGKPMGLMSEAGVPGVADPGADVVAIAHQKGIQVIPLVGPSSILMAIMASGLNGQNFAFNGYLPIDNKDRKRRILELEQRSKQEQQAQLFIETPYRNNKMLEVLCNNLHPETMLCVACDITLPTEFILTQPISQWKHNKEDLHKRPAIFMIQQQDLRF</sequence>